<protein>
    <submittedName>
        <fullName evidence="16">High-affinity choline transporter 1</fullName>
    </submittedName>
</protein>
<feature type="transmembrane region" description="Helical" evidence="15">
    <location>
        <begin position="6"/>
        <end position="25"/>
    </location>
</feature>
<evidence type="ECO:0000313" key="16">
    <source>
        <dbReference type="EMBL" id="KAE8285853.1"/>
    </source>
</evidence>
<comment type="caution">
    <text evidence="16">The sequence shown here is derived from an EMBL/GenBank/DDBJ whole genome shotgun (WGS) entry which is preliminary data.</text>
</comment>
<reference evidence="16 17" key="1">
    <citation type="submission" date="2019-07" db="EMBL/GenBank/DDBJ databases">
        <title>Chromosome genome assembly for large yellow croaker.</title>
        <authorList>
            <person name="Xiao S."/>
        </authorList>
    </citation>
    <scope>NUCLEOTIDE SEQUENCE [LARGE SCALE GENOMIC DNA]</scope>
    <source>
        <strain evidence="16">JMULYC20181020</strain>
        <tissue evidence="16">Muscle</tissue>
    </source>
</reference>
<sequence>MSLNVPGLVVMVLFYLLVLATGIWASMKSKRVQNSSQADRTEVTLLGNRGISLAVGVFTMTATFVGGGFIVGLTEAVYTPTMGLTWAVMPLTAALSFIVGGLFFAKKMRDRKYVTMMDPFQIKYGNSISGVLSVALLISDIIWVTGTLIGLGATMSVILDLSYALCIWISAAVAIVYTLLGGLYSVAYTDIIQLILIFFSLWFGVFFAVVMCPFVLMNPHSTDISRTAFNFTYQPPWIGSVDKDRTWRWIDNFLVLALGNLGYQDFHQRTLSASSSATARITCFIAAPLIFILGVPSVLIGAVAASTDWNKTAYGLPSPYERGDAGLVLPIALQHLTPHYISIIGIGAIAAAVMSSTDSALLSAASIFTSNIYKNILRTKASDRELQWVIRVTVVLVGLAGTLLTFLHNSIMVFWILGSDITYTIMFPQLVCVLFSNISNGYGSIMGLLVGLLLRILSGEPSIGLPIVLHLPGCTLEDGVYVQRAPVRTICMLSTIFATLLFSFLASLLFNKGVIPESSLLGLVVAVSRRAVEVLTASFETRKRLNSSTMISNWKQLAWPLIILSVARQLTGSFAEMEAGGGGEGSLDMQGAAATAPGFSGQRQTSAKPVWASLEEAAQMKTEGNAFYREKNIRSAIGRYHRALLVLRGLDSDVMTSVKGFGPETPVLTPEQEAMLRNTQGDCYNNLAACLLQKQSVDYARVREYSLRVLQWRPGDVKALYRAGVATLEMGDAQTAKQYLTQACSEQPNDANVRKHLQRAEEKLNRELQKEKAMYRGMFSSSVKSSSTEGD</sequence>
<feature type="transmembrane region" description="Helical" evidence="15">
    <location>
        <begin position="83"/>
        <end position="105"/>
    </location>
</feature>
<evidence type="ECO:0000256" key="1">
    <source>
        <dbReference type="ARBA" id="ARBA00004141"/>
    </source>
</evidence>
<dbReference type="GO" id="GO:0005886">
    <property type="term" value="C:plasma membrane"/>
    <property type="evidence" value="ECO:0007669"/>
    <property type="project" value="TreeGrafter"/>
</dbReference>
<feature type="transmembrane region" description="Helical" evidence="15">
    <location>
        <begin position="284"/>
        <end position="305"/>
    </location>
</feature>
<dbReference type="SUPFAM" id="SSF48452">
    <property type="entry name" value="TPR-like"/>
    <property type="match status" value="1"/>
</dbReference>
<evidence type="ECO:0000256" key="14">
    <source>
        <dbReference type="RuleBase" id="RU362091"/>
    </source>
</evidence>
<keyword evidence="13" id="KW-0802">TPR repeat</keyword>
<dbReference type="InterPro" id="IPR001734">
    <property type="entry name" value="Na/solute_symporter"/>
</dbReference>
<keyword evidence="5" id="KW-0769">Symport</keyword>
<gene>
    <name evidence="16" type="ORF">D5F01_LYC15522</name>
</gene>
<accession>A0A6G0I3G6</accession>
<keyword evidence="8" id="KW-0915">Sodium</keyword>
<evidence type="ECO:0000256" key="10">
    <source>
        <dbReference type="ARBA" id="ARBA00023136"/>
    </source>
</evidence>
<feature type="transmembrane region" description="Helical" evidence="15">
    <location>
        <begin position="388"/>
        <end position="407"/>
    </location>
</feature>
<dbReference type="PROSITE" id="PS50283">
    <property type="entry name" value="NA_SOLUT_SYMP_3"/>
    <property type="match status" value="1"/>
</dbReference>
<feature type="transmembrane region" description="Helical" evidence="15">
    <location>
        <begin position="340"/>
        <end position="368"/>
    </location>
</feature>
<dbReference type="PANTHER" id="PTHR45897:SF5">
    <property type="entry name" value="HIGH AFFINITY CHOLINE TRANSPORTER 1"/>
    <property type="match status" value="1"/>
</dbReference>
<organism evidence="16 17">
    <name type="scientific">Larimichthys crocea</name>
    <name type="common">Large yellow croaker</name>
    <name type="synonym">Pseudosciaena crocea</name>
    <dbReference type="NCBI Taxonomy" id="215358"/>
    <lineage>
        <taxon>Eukaryota</taxon>
        <taxon>Metazoa</taxon>
        <taxon>Chordata</taxon>
        <taxon>Craniata</taxon>
        <taxon>Vertebrata</taxon>
        <taxon>Euteleostomi</taxon>
        <taxon>Actinopterygii</taxon>
        <taxon>Neopterygii</taxon>
        <taxon>Teleostei</taxon>
        <taxon>Neoteleostei</taxon>
        <taxon>Acanthomorphata</taxon>
        <taxon>Eupercaria</taxon>
        <taxon>Sciaenidae</taxon>
        <taxon>Larimichthys</taxon>
    </lineage>
</organism>
<dbReference type="PROSITE" id="PS50005">
    <property type="entry name" value="TPR"/>
    <property type="match status" value="1"/>
</dbReference>
<keyword evidence="9" id="KW-0406">Ion transport</keyword>
<evidence type="ECO:0000256" key="3">
    <source>
        <dbReference type="ARBA" id="ARBA00022448"/>
    </source>
</evidence>
<dbReference type="InterPro" id="IPR011990">
    <property type="entry name" value="TPR-like_helical_dom_sf"/>
</dbReference>
<keyword evidence="3" id="KW-0813">Transport</keyword>
<dbReference type="Pfam" id="PF00474">
    <property type="entry name" value="SSF"/>
    <property type="match status" value="1"/>
</dbReference>
<feature type="transmembrane region" description="Helical" evidence="15">
    <location>
        <begin position="487"/>
        <end position="510"/>
    </location>
</feature>
<keyword evidence="11" id="KW-0325">Glycoprotein</keyword>
<dbReference type="AlphaFoldDB" id="A0A6G0I3G6"/>
<evidence type="ECO:0000256" key="2">
    <source>
        <dbReference type="ARBA" id="ARBA00006434"/>
    </source>
</evidence>
<keyword evidence="10 15" id="KW-0472">Membrane</keyword>
<evidence type="ECO:0000256" key="13">
    <source>
        <dbReference type="PROSITE-ProRule" id="PRU00339"/>
    </source>
</evidence>
<evidence type="ECO:0000256" key="11">
    <source>
        <dbReference type="ARBA" id="ARBA00023180"/>
    </source>
</evidence>
<keyword evidence="4 15" id="KW-0812">Transmembrane</keyword>
<evidence type="ECO:0000256" key="4">
    <source>
        <dbReference type="ARBA" id="ARBA00022692"/>
    </source>
</evidence>
<feature type="repeat" description="TPR" evidence="13">
    <location>
        <begin position="717"/>
        <end position="750"/>
    </location>
</feature>
<dbReference type="GO" id="GO:0008292">
    <property type="term" value="P:acetylcholine biosynthetic process"/>
    <property type="evidence" value="ECO:0007669"/>
    <property type="project" value="TreeGrafter"/>
</dbReference>
<feature type="transmembrane region" description="Helical" evidence="15">
    <location>
        <begin position="46"/>
        <end position="71"/>
    </location>
</feature>
<evidence type="ECO:0000256" key="9">
    <source>
        <dbReference type="ARBA" id="ARBA00023065"/>
    </source>
</evidence>
<evidence type="ECO:0000256" key="12">
    <source>
        <dbReference type="ARBA" id="ARBA00023201"/>
    </source>
</evidence>
<feature type="transmembrane region" description="Helical" evidence="15">
    <location>
        <begin position="161"/>
        <end position="187"/>
    </location>
</feature>
<dbReference type="CDD" id="cd11474">
    <property type="entry name" value="SLC5sbd_CHT"/>
    <property type="match status" value="1"/>
</dbReference>
<evidence type="ECO:0000256" key="15">
    <source>
        <dbReference type="SAM" id="Phobius"/>
    </source>
</evidence>
<comment type="similarity">
    <text evidence="2 14">Belongs to the sodium:solute symporter (SSF) (TC 2.A.21) family.</text>
</comment>
<evidence type="ECO:0000256" key="7">
    <source>
        <dbReference type="ARBA" id="ARBA00022989"/>
    </source>
</evidence>
<dbReference type="GO" id="GO:0005307">
    <property type="term" value="F:choline:sodium symporter activity"/>
    <property type="evidence" value="ECO:0007669"/>
    <property type="project" value="TreeGrafter"/>
</dbReference>
<keyword evidence="17" id="KW-1185">Reference proteome</keyword>
<evidence type="ECO:0000256" key="6">
    <source>
        <dbReference type="ARBA" id="ARBA00022979"/>
    </source>
</evidence>
<dbReference type="InterPro" id="IPR052244">
    <property type="entry name" value="Choline_transporter"/>
</dbReference>
<dbReference type="Proteomes" id="UP000424527">
    <property type="component" value="Unassembled WGS sequence"/>
</dbReference>
<dbReference type="InterPro" id="IPR038377">
    <property type="entry name" value="Na/Glc_symporter_sf"/>
</dbReference>
<dbReference type="EMBL" id="REGW02000015">
    <property type="protein sequence ID" value="KAE8285853.1"/>
    <property type="molecule type" value="Genomic_DNA"/>
</dbReference>
<evidence type="ECO:0000256" key="5">
    <source>
        <dbReference type="ARBA" id="ARBA00022847"/>
    </source>
</evidence>
<dbReference type="InterPro" id="IPR019734">
    <property type="entry name" value="TPR_rpt"/>
</dbReference>
<keyword evidence="12" id="KW-0739">Sodium transport</keyword>
<keyword evidence="7 15" id="KW-1133">Transmembrane helix</keyword>
<dbReference type="PANTHER" id="PTHR45897">
    <property type="entry name" value="HIGH-AFFINITY CHOLINE TRANSPORTER 1"/>
    <property type="match status" value="1"/>
</dbReference>
<keyword evidence="6" id="KW-0530">Neurotransmitter biosynthesis</keyword>
<evidence type="ECO:0000313" key="17">
    <source>
        <dbReference type="Proteomes" id="UP000424527"/>
    </source>
</evidence>
<feature type="transmembrane region" description="Helical" evidence="15">
    <location>
        <begin position="194"/>
        <end position="216"/>
    </location>
</feature>
<dbReference type="Gene3D" id="1.20.1730.10">
    <property type="entry name" value="Sodium/glucose cotransporter"/>
    <property type="match status" value="1"/>
</dbReference>
<name>A0A6G0I3G6_LARCR</name>
<dbReference type="Gene3D" id="1.25.40.10">
    <property type="entry name" value="Tetratricopeptide repeat domain"/>
    <property type="match status" value="1"/>
</dbReference>
<feature type="transmembrane region" description="Helical" evidence="15">
    <location>
        <begin position="246"/>
        <end position="263"/>
    </location>
</feature>
<proteinExistence type="inferred from homology"/>
<comment type="subcellular location">
    <subcellularLocation>
        <location evidence="1">Membrane</location>
        <topology evidence="1">Multi-pass membrane protein</topology>
    </subcellularLocation>
</comment>
<feature type="transmembrane region" description="Helical" evidence="15">
    <location>
        <begin position="126"/>
        <end position="149"/>
    </location>
</feature>
<evidence type="ECO:0000256" key="8">
    <source>
        <dbReference type="ARBA" id="ARBA00023053"/>
    </source>
</evidence>